<reference evidence="3 4" key="1">
    <citation type="submission" date="2014-04" db="EMBL/GenBank/DDBJ databases">
        <authorList>
            <consortium name="DOE Joint Genome Institute"/>
            <person name="Kuo A."/>
            <person name="Zuccaro A."/>
            <person name="Kohler A."/>
            <person name="Nagy L.G."/>
            <person name="Floudas D."/>
            <person name="Copeland A."/>
            <person name="Barry K.W."/>
            <person name="Cichocki N."/>
            <person name="Veneault-Fourrey C."/>
            <person name="LaButti K."/>
            <person name="Lindquist E.A."/>
            <person name="Lipzen A."/>
            <person name="Lundell T."/>
            <person name="Morin E."/>
            <person name="Murat C."/>
            <person name="Sun H."/>
            <person name="Tunlid A."/>
            <person name="Henrissat B."/>
            <person name="Grigoriev I.V."/>
            <person name="Hibbett D.S."/>
            <person name="Martin F."/>
            <person name="Nordberg H.P."/>
            <person name="Cantor M.N."/>
            <person name="Hua S.X."/>
        </authorList>
    </citation>
    <scope>NUCLEOTIDE SEQUENCE [LARGE SCALE GENOMIC DNA]</scope>
    <source>
        <strain evidence="3 4">MAFF 305830</strain>
    </source>
</reference>
<proteinExistence type="predicted"/>
<dbReference type="OrthoDB" id="3265734at2759"/>
<feature type="compositionally biased region" description="Low complexity" evidence="1">
    <location>
        <begin position="157"/>
        <end position="205"/>
    </location>
</feature>
<sequence>MIIVDDVSDKLVYSNSGPSWWGATGFNGQGRYVGGHIANSNDMPYDFTWHETIGDGAFVSLTFTGTRVNLTGSVCARYPTIVDFYIDEQYMSRFEHQPATLSNNCFSSVDVLYPMANFDDLAPAQHTFRAVSVGAGTLFAIDFLAYEPSDAIPVSNTSTSLTNSVVSTGSTTSGASTTSSMTLSTTSSSSSTSSRSTLSPPTISTPAGDSQPVAAAMDVPASDSRIIYSPPGAWDAYNDTQRAVSCLEGTMSSSTAGSSLTYNFTGSSIQVYTVSSTVGASYSINIDGQDQGTYSSSTPSADLPLCSSRALYSNTGLIDIQHMLVLTVLDVTANSTQDTVQFVGFRISSTSSIQSSDSPPTSGPNIGAIIGGVVGSLTGLVLVIFLVTLWMWHQRQTKEDSLAGGIDVSVSPSHRDDPFTSVTRSEDHSQTRAQWVAESMRSAGPPLTLRPSRPSLSTSHQALDDASVDHLTYYTLPSYHENAGQNTVARDLSEADIEAISRRLREVMRGQVSQSGRAMDGLGNTIPPR</sequence>
<keyword evidence="2" id="KW-0472">Membrane</keyword>
<name>A0A0C3A573_SERVB</name>
<organism evidence="3 4">
    <name type="scientific">Serendipita vermifera MAFF 305830</name>
    <dbReference type="NCBI Taxonomy" id="933852"/>
    <lineage>
        <taxon>Eukaryota</taxon>
        <taxon>Fungi</taxon>
        <taxon>Dikarya</taxon>
        <taxon>Basidiomycota</taxon>
        <taxon>Agaricomycotina</taxon>
        <taxon>Agaricomycetes</taxon>
        <taxon>Sebacinales</taxon>
        <taxon>Serendipitaceae</taxon>
        <taxon>Serendipita</taxon>
    </lineage>
</organism>
<dbReference type="EMBL" id="KN824531">
    <property type="protein sequence ID" value="KIM19835.1"/>
    <property type="molecule type" value="Genomic_DNA"/>
</dbReference>
<dbReference type="Proteomes" id="UP000054097">
    <property type="component" value="Unassembled WGS sequence"/>
</dbReference>
<dbReference type="HOGENOM" id="CLU_504488_0_0_1"/>
<dbReference type="Gene3D" id="2.60.120.260">
    <property type="entry name" value="Galactose-binding domain-like"/>
    <property type="match status" value="1"/>
</dbReference>
<gene>
    <name evidence="3" type="ORF">M408DRAFT_30886</name>
</gene>
<evidence type="ECO:0000256" key="1">
    <source>
        <dbReference type="SAM" id="MobiDB-lite"/>
    </source>
</evidence>
<evidence type="ECO:0000256" key="2">
    <source>
        <dbReference type="SAM" id="Phobius"/>
    </source>
</evidence>
<evidence type="ECO:0000313" key="3">
    <source>
        <dbReference type="EMBL" id="KIM19835.1"/>
    </source>
</evidence>
<keyword evidence="2" id="KW-0812">Transmembrane</keyword>
<feature type="transmembrane region" description="Helical" evidence="2">
    <location>
        <begin position="366"/>
        <end position="392"/>
    </location>
</feature>
<protein>
    <submittedName>
        <fullName evidence="3">Uncharacterized protein</fullName>
    </submittedName>
</protein>
<feature type="region of interest" description="Disordered" evidence="1">
    <location>
        <begin position="157"/>
        <end position="212"/>
    </location>
</feature>
<accession>A0A0C3A573</accession>
<keyword evidence="2" id="KW-1133">Transmembrane helix</keyword>
<keyword evidence="4" id="KW-1185">Reference proteome</keyword>
<evidence type="ECO:0000313" key="4">
    <source>
        <dbReference type="Proteomes" id="UP000054097"/>
    </source>
</evidence>
<dbReference type="AlphaFoldDB" id="A0A0C3A573"/>
<reference evidence="4" key="2">
    <citation type="submission" date="2015-01" db="EMBL/GenBank/DDBJ databases">
        <title>Evolutionary Origins and Diversification of the Mycorrhizal Mutualists.</title>
        <authorList>
            <consortium name="DOE Joint Genome Institute"/>
            <consortium name="Mycorrhizal Genomics Consortium"/>
            <person name="Kohler A."/>
            <person name="Kuo A."/>
            <person name="Nagy L.G."/>
            <person name="Floudas D."/>
            <person name="Copeland A."/>
            <person name="Barry K.W."/>
            <person name="Cichocki N."/>
            <person name="Veneault-Fourrey C."/>
            <person name="LaButti K."/>
            <person name="Lindquist E.A."/>
            <person name="Lipzen A."/>
            <person name="Lundell T."/>
            <person name="Morin E."/>
            <person name="Murat C."/>
            <person name="Riley R."/>
            <person name="Ohm R."/>
            <person name="Sun H."/>
            <person name="Tunlid A."/>
            <person name="Henrissat B."/>
            <person name="Grigoriev I.V."/>
            <person name="Hibbett D.S."/>
            <person name="Martin F."/>
        </authorList>
    </citation>
    <scope>NUCLEOTIDE SEQUENCE [LARGE SCALE GENOMIC DNA]</scope>
    <source>
        <strain evidence="4">MAFF 305830</strain>
    </source>
</reference>